<name>A0A9Q1BJF8_HOLLE</name>
<evidence type="ECO:0000256" key="12">
    <source>
        <dbReference type="ARBA" id="ARBA00023295"/>
    </source>
</evidence>
<comment type="subcellular location">
    <subcellularLocation>
        <location evidence="1">Membrane</location>
        <topology evidence="1">Single-pass membrane protein</topology>
    </subcellularLocation>
</comment>
<evidence type="ECO:0000259" key="17">
    <source>
        <dbReference type="PROSITE" id="PS51448"/>
    </source>
</evidence>
<dbReference type="Pfam" id="PF01055">
    <property type="entry name" value="Glyco_hydro_31_2nd"/>
    <property type="match status" value="1"/>
</dbReference>
<proteinExistence type="inferred from homology"/>
<evidence type="ECO:0000256" key="5">
    <source>
        <dbReference type="ARBA" id="ARBA00022737"/>
    </source>
</evidence>
<dbReference type="GO" id="GO:0012505">
    <property type="term" value="C:endomembrane system"/>
    <property type="evidence" value="ECO:0007669"/>
    <property type="project" value="UniProtKB-ARBA"/>
</dbReference>
<dbReference type="InterPro" id="IPR025887">
    <property type="entry name" value="Glyco_hydro_31_N_dom"/>
</dbReference>
<dbReference type="PROSITE" id="PS00129">
    <property type="entry name" value="GLYCOSYL_HYDROL_F31_1"/>
    <property type="match status" value="1"/>
</dbReference>
<dbReference type="CDD" id="cd06602">
    <property type="entry name" value="GH31_MGAM_SI_GAA"/>
    <property type="match status" value="1"/>
</dbReference>
<dbReference type="PROSITE" id="PS51448">
    <property type="entry name" value="P_TREFOIL_2"/>
    <property type="match status" value="3"/>
</dbReference>
<dbReference type="PANTHER" id="PTHR22762">
    <property type="entry name" value="ALPHA-GLUCOSIDASE"/>
    <property type="match status" value="1"/>
</dbReference>
<keyword evidence="8" id="KW-1133">Transmembrane helix</keyword>
<feature type="domain" description="P-type" evidence="17">
    <location>
        <begin position="148"/>
        <end position="193"/>
    </location>
</feature>
<dbReference type="SUPFAM" id="SSF51445">
    <property type="entry name" value="(Trans)glycosidases"/>
    <property type="match status" value="1"/>
</dbReference>
<keyword evidence="16" id="KW-0732">Signal</keyword>
<comment type="caution">
    <text evidence="14">Lacks conserved residue(s) required for the propagation of feature annotation.</text>
</comment>
<dbReference type="GO" id="GO:0005975">
    <property type="term" value="P:carbohydrate metabolic process"/>
    <property type="evidence" value="ECO:0007669"/>
    <property type="project" value="InterPro"/>
</dbReference>
<dbReference type="GO" id="GO:0045177">
    <property type="term" value="C:apical part of cell"/>
    <property type="evidence" value="ECO:0007669"/>
    <property type="project" value="UniProtKB-ARBA"/>
</dbReference>
<dbReference type="Gene3D" id="4.10.110.10">
    <property type="entry name" value="Spasmolytic Protein, domain 1"/>
    <property type="match status" value="3"/>
</dbReference>
<evidence type="ECO:0000256" key="10">
    <source>
        <dbReference type="ARBA" id="ARBA00023157"/>
    </source>
</evidence>
<dbReference type="AlphaFoldDB" id="A0A9Q1BJF8"/>
<dbReference type="Gene3D" id="3.20.20.80">
    <property type="entry name" value="Glycosidases"/>
    <property type="match status" value="1"/>
</dbReference>
<gene>
    <name evidence="18" type="ORF">HOLleu_29804</name>
</gene>
<evidence type="ECO:0000256" key="3">
    <source>
        <dbReference type="ARBA" id="ARBA00022641"/>
    </source>
</evidence>
<keyword evidence="5" id="KW-0677">Repeat</keyword>
<dbReference type="OrthoDB" id="1334205at2759"/>
<evidence type="ECO:0000256" key="2">
    <source>
        <dbReference type="ARBA" id="ARBA00007806"/>
    </source>
</evidence>
<dbReference type="InterPro" id="IPR013780">
    <property type="entry name" value="Glyco_hydro_b"/>
</dbReference>
<keyword evidence="9" id="KW-0472">Membrane</keyword>
<dbReference type="Gene3D" id="2.60.40.1760">
    <property type="entry name" value="glycosyl hydrolase (family 31)"/>
    <property type="match status" value="1"/>
</dbReference>
<dbReference type="InterPro" id="IPR017853">
    <property type="entry name" value="GH"/>
</dbReference>
<comment type="similarity">
    <text evidence="2 15">Belongs to the glycosyl hydrolase 31 family.</text>
</comment>
<keyword evidence="12 15" id="KW-0326">Glycosidase</keyword>
<evidence type="ECO:0000256" key="13">
    <source>
        <dbReference type="ARBA" id="ARBA00041343"/>
    </source>
</evidence>
<accession>A0A9Q1BJF8</accession>
<feature type="chain" id="PRO_5040232727" description="Maltase" evidence="16">
    <location>
        <begin position="30"/>
        <end position="1002"/>
    </location>
</feature>
<keyword evidence="11" id="KW-0325">Glycoprotein</keyword>
<dbReference type="PANTHER" id="PTHR22762:SF133">
    <property type="entry name" value="P-TYPE DOMAIN-CONTAINING PROTEIN"/>
    <property type="match status" value="1"/>
</dbReference>
<comment type="caution">
    <text evidence="18">The sequence shown here is derived from an EMBL/GenBank/DDBJ whole genome shotgun (WGS) entry which is preliminary data.</text>
</comment>
<keyword evidence="10" id="KW-1015">Disulfide bond</keyword>
<dbReference type="SUPFAM" id="SSF51011">
    <property type="entry name" value="Glycosyl hydrolase domain"/>
    <property type="match status" value="1"/>
</dbReference>
<evidence type="ECO:0000313" key="18">
    <source>
        <dbReference type="EMBL" id="KAJ8027757.1"/>
    </source>
</evidence>
<dbReference type="InterPro" id="IPR000322">
    <property type="entry name" value="Glyco_hydro_31_TIM"/>
</dbReference>
<dbReference type="SUPFAM" id="SSF57492">
    <property type="entry name" value="Trefoil"/>
    <property type="match status" value="2"/>
</dbReference>
<dbReference type="GO" id="GO:0004558">
    <property type="term" value="F:alpha-1,4-glucosidase activity"/>
    <property type="evidence" value="ECO:0007669"/>
    <property type="project" value="TreeGrafter"/>
</dbReference>
<feature type="domain" description="P-type" evidence="17">
    <location>
        <begin position="45"/>
        <end position="92"/>
    </location>
</feature>
<dbReference type="Pfam" id="PF00088">
    <property type="entry name" value="Trefoil"/>
    <property type="match status" value="3"/>
</dbReference>
<keyword evidence="19" id="KW-1185">Reference proteome</keyword>
<reference evidence="18" key="1">
    <citation type="submission" date="2021-10" db="EMBL/GenBank/DDBJ databases">
        <title>Tropical sea cucumber genome reveals ecological adaptation and Cuvierian tubules defense mechanism.</title>
        <authorList>
            <person name="Chen T."/>
        </authorList>
    </citation>
    <scope>NUCLEOTIDE SEQUENCE</scope>
    <source>
        <strain evidence="18">Nanhai2018</strain>
        <tissue evidence="18">Muscle</tissue>
    </source>
</reference>
<keyword evidence="4" id="KW-0812">Transmembrane</keyword>
<dbReference type="InterPro" id="IPR044913">
    <property type="entry name" value="P_trefoil_dom_sf"/>
</dbReference>
<evidence type="ECO:0000256" key="1">
    <source>
        <dbReference type="ARBA" id="ARBA00004167"/>
    </source>
</evidence>
<evidence type="ECO:0000256" key="16">
    <source>
        <dbReference type="SAM" id="SignalP"/>
    </source>
</evidence>
<keyword evidence="6 15" id="KW-0378">Hydrolase</keyword>
<evidence type="ECO:0000256" key="7">
    <source>
        <dbReference type="ARBA" id="ARBA00022968"/>
    </source>
</evidence>
<feature type="signal peptide" evidence="16">
    <location>
        <begin position="1"/>
        <end position="29"/>
    </location>
</feature>
<dbReference type="EMBL" id="JAIZAY010000015">
    <property type="protein sequence ID" value="KAJ8027757.1"/>
    <property type="molecule type" value="Genomic_DNA"/>
</dbReference>
<evidence type="ECO:0000256" key="4">
    <source>
        <dbReference type="ARBA" id="ARBA00022692"/>
    </source>
</evidence>
<protein>
    <recommendedName>
        <fullName evidence="13">Maltase</fullName>
    </recommendedName>
</protein>
<dbReference type="CDD" id="cd14752">
    <property type="entry name" value="GH31_N"/>
    <property type="match status" value="1"/>
</dbReference>
<dbReference type="InterPro" id="IPR048395">
    <property type="entry name" value="Glyco_hydro_31_C"/>
</dbReference>
<dbReference type="FunFam" id="3.20.20.80:FF:000016">
    <property type="entry name" value="Maltase-glucoamylase, intestinal"/>
    <property type="match status" value="1"/>
</dbReference>
<dbReference type="FunFam" id="2.60.40.1180:FF:000001">
    <property type="entry name" value="Maltase-glucoamylase, intestinal"/>
    <property type="match status" value="1"/>
</dbReference>
<dbReference type="Pfam" id="PF13802">
    <property type="entry name" value="Gal_mutarotas_2"/>
    <property type="match status" value="1"/>
</dbReference>
<evidence type="ECO:0000256" key="11">
    <source>
        <dbReference type="ARBA" id="ARBA00023180"/>
    </source>
</evidence>
<keyword evidence="7" id="KW-0735">Signal-anchor</keyword>
<dbReference type="GO" id="GO:0005886">
    <property type="term" value="C:plasma membrane"/>
    <property type="evidence" value="ECO:0007669"/>
    <property type="project" value="UniProtKB-ARBA"/>
</dbReference>
<dbReference type="Pfam" id="PF21365">
    <property type="entry name" value="Glyco_hydro_31_3rd"/>
    <property type="match status" value="1"/>
</dbReference>
<dbReference type="InterPro" id="IPR011013">
    <property type="entry name" value="Gal_mutarotase_sf_dom"/>
</dbReference>
<evidence type="ECO:0000256" key="6">
    <source>
        <dbReference type="ARBA" id="ARBA00022801"/>
    </source>
</evidence>
<dbReference type="GO" id="GO:0005737">
    <property type="term" value="C:cytoplasm"/>
    <property type="evidence" value="ECO:0007669"/>
    <property type="project" value="UniProtKB-ARBA"/>
</dbReference>
<dbReference type="CDD" id="cd00111">
    <property type="entry name" value="Trefoil"/>
    <property type="match status" value="3"/>
</dbReference>
<dbReference type="GO" id="GO:0030246">
    <property type="term" value="F:carbohydrate binding"/>
    <property type="evidence" value="ECO:0007669"/>
    <property type="project" value="InterPro"/>
</dbReference>
<dbReference type="Proteomes" id="UP001152320">
    <property type="component" value="Chromosome 15"/>
</dbReference>
<dbReference type="SUPFAM" id="SSF74650">
    <property type="entry name" value="Galactose mutarotase-like"/>
    <property type="match status" value="1"/>
</dbReference>
<evidence type="ECO:0000313" key="19">
    <source>
        <dbReference type="Proteomes" id="UP001152320"/>
    </source>
</evidence>
<dbReference type="InterPro" id="IPR030458">
    <property type="entry name" value="Glyco_hydro_31_AS"/>
</dbReference>
<dbReference type="Gene3D" id="2.60.40.1180">
    <property type="entry name" value="Golgi alpha-mannosidase II"/>
    <property type="match status" value="2"/>
</dbReference>
<evidence type="ECO:0000256" key="15">
    <source>
        <dbReference type="RuleBase" id="RU361185"/>
    </source>
</evidence>
<evidence type="ECO:0000256" key="9">
    <source>
        <dbReference type="ARBA" id="ARBA00023136"/>
    </source>
</evidence>
<evidence type="ECO:0000256" key="14">
    <source>
        <dbReference type="PROSITE-ProRule" id="PRU00779"/>
    </source>
</evidence>
<keyword evidence="3" id="KW-0765">Sulfation</keyword>
<sequence length="1002" mass="114038">MRRERRLQTLANVCFLLTMYSLLCTHGSSQHENLTGQGLSFQSAWECPTELMEEDRVDCHPELGASETECKNRGCEWCEADNENVPWCFHNTKPGFDGTCSSSIPFEDRCDCYPMGGVSNAKCVNKGCTYCPVDNPVGTPWCFYEYPQEDSTKENERIDCHPDPGASKCSCHSRKCVWSSASQPDAPWCYYPVSYRTYNITSQVDTAKGSRATLAYVGSPIFSNPVMSLTVDVEYQTDYRLRVKIYDTDNARFEVPLDIPSPSTKASNPQYSVSFSNVDNFSFKVTRNSNGETIFDTSLSGFTFEDQFIQIATKLEQGSGVFGFGETEHSCLCHDMNWKKYSMWSRDNPPWGDTNIYSVHPYYTVINQGMAHGVLFLNANAQDLDVSPLPYLNFRTIGGVLDFYFFLGPTPEDVVSQYTEAVGRPYMPAYWSLGFQLCRYGYNSLQTLQATVDRMRSYQIPFDVQYGDIDYMDQQRDFTYDTVNYNGLPGYVDTLHSYGMKYIIILDPCIDITVPNYPAYEEGQAKNIWVQHNGQPASAKTKVWPPGTCYFPDYFLDDTQQWWTKQCSDFHNVIKYDGLWIDMNEPANFVHGTLDGCPNNTYNYPPYKPRTLGNVLAEKTTCPDATQDNGKQLHYNVHSLYGWTQARQTVPAMRAALGGNKRGIVISRSTFPGSGKWTGHWLGDNFSNWYNLRVSIIGCLEFNMFGIPYIGADICGFNEDSNEELCQRWMQLGAFYTFSRNHNGLNWREQDPAVWGNEVARVSRESLEIRYTLLPYLYTLFYHSHVKGSTVMRPLFHEFPSEELTYGIDEQFLWGPAFLISPVLYQGATTVNAYFPYTPWYDYYTGTYLNTRGGYTILSAPMDYIPLHVRGGYILPTQEPAVTTTESRNNPMGLIVALDDYEKANGDLFWDEGDTADTIENENYYFATFIADGRSLTSTLVKDAYRNADSLMWGTIRVFGVKSASTVTVNGYTVPYDYNMATQVLTITDINIPITTPINVYW</sequence>
<dbReference type="SMART" id="SM00018">
    <property type="entry name" value="PD"/>
    <property type="match status" value="3"/>
</dbReference>
<dbReference type="InterPro" id="IPR000519">
    <property type="entry name" value="P_trefoil_dom"/>
</dbReference>
<dbReference type="FunFam" id="2.60.40.1180:FF:000005">
    <property type="entry name" value="Maltase-glucoamylase, intestinal"/>
    <property type="match status" value="1"/>
</dbReference>
<organism evidence="18 19">
    <name type="scientific">Holothuria leucospilota</name>
    <name type="common">Black long sea cucumber</name>
    <name type="synonym">Mertensiothuria leucospilota</name>
    <dbReference type="NCBI Taxonomy" id="206669"/>
    <lineage>
        <taxon>Eukaryota</taxon>
        <taxon>Metazoa</taxon>
        <taxon>Echinodermata</taxon>
        <taxon>Eleutherozoa</taxon>
        <taxon>Echinozoa</taxon>
        <taxon>Holothuroidea</taxon>
        <taxon>Aspidochirotacea</taxon>
        <taxon>Aspidochirotida</taxon>
        <taxon>Holothuriidae</taxon>
        <taxon>Holothuria</taxon>
    </lineage>
</organism>
<evidence type="ECO:0000256" key="8">
    <source>
        <dbReference type="ARBA" id="ARBA00022989"/>
    </source>
</evidence>
<feature type="domain" description="P-type" evidence="17">
    <location>
        <begin position="98"/>
        <end position="146"/>
    </location>
</feature>